<keyword evidence="13" id="KW-0325">Glycoprotein</keyword>
<evidence type="ECO:0000256" key="7">
    <source>
        <dbReference type="ARBA" id="ARBA00022729"/>
    </source>
</evidence>
<dbReference type="FunFam" id="3.80.10.10:FF:000111">
    <property type="entry name" value="LRR receptor-like serine/threonine-protein kinase ERECTA"/>
    <property type="match status" value="1"/>
</dbReference>
<keyword evidence="3" id="KW-1003">Cell membrane</keyword>
<dbReference type="InterPro" id="IPR007527">
    <property type="entry name" value="Znf_SWIM"/>
</dbReference>
<accession>A0AAP0GYW9</accession>
<keyword evidence="6" id="KW-0479">Metal-binding</keyword>
<reference evidence="17 18" key="1">
    <citation type="submission" date="2024-04" db="EMBL/GenBank/DDBJ databases">
        <title>The reference genome of an endangered Asteraceae, Deinandra increscens subsp. villosa, native to the Central Coast of California.</title>
        <authorList>
            <person name="Guilliams M."/>
            <person name="Hasenstab-Lehman K."/>
            <person name="Meyer R."/>
            <person name="Mcevoy S."/>
        </authorList>
    </citation>
    <scope>NUCLEOTIDE SEQUENCE [LARGE SCALE GENOMIC DNA]</scope>
    <source>
        <tissue evidence="17">Leaf</tissue>
    </source>
</reference>
<comment type="caution">
    <text evidence="17">The sequence shown here is derived from an EMBL/GenBank/DDBJ whole genome shotgun (WGS) entry which is preliminary data.</text>
</comment>
<dbReference type="PANTHER" id="PTHR48063:SF112">
    <property type="entry name" value="RECEPTOR LIKE PROTEIN 30-LIKE"/>
    <property type="match status" value="1"/>
</dbReference>
<evidence type="ECO:0000256" key="8">
    <source>
        <dbReference type="ARBA" id="ARBA00022737"/>
    </source>
</evidence>
<evidence type="ECO:0000256" key="5">
    <source>
        <dbReference type="ARBA" id="ARBA00022692"/>
    </source>
</evidence>
<dbReference type="EMBL" id="JBCNJP010000018">
    <property type="protein sequence ID" value="KAK9063915.1"/>
    <property type="molecule type" value="Genomic_DNA"/>
</dbReference>
<dbReference type="SMART" id="SM00575">
    <property type="entry name" value="ZnF_PMZ"/>
    <property type="match status" value="1"/>
</dbReference>
<dbReference type="SMART" id="SM00365">
    <property type="entry name" value="LRR_SD22"/>
    <property type="match status" value="8"/>
</dbReference>
<evidence type="ECO:0000256" key="3">
    <source>
        <dbReference type="ARBA" id="ARBA00022475"/>
    </source>
</evidence>
<keyword evidence="4" id="KW-0433">Leucine-rich repeat</keyword>
<keyword evidence="18" id="KW-1185">Reference proteome</keyword>
<sequence length="1415" mass="159498">MRGDLERVGEGSGVGSAACSGEFWSVLEEELVAEGGEGLGGCGAEIRHVLLSSDYSFQASIDPMDDNDVADLPFDSDPDRSETFVDANSGFDINHIDSHQLIERSDETSSSATFIPSSSTSCNPYIPDNEPVLSFLRVEDCGIGALNIHYILGEILANTDLRKSIHKLVWNLLIDKETFEERWHELLAKYDLTDHEWLSKIYEIRSEWVPAFFRDVPMSCLMKTTSRSESSNTHFKVNSSLSNTLLQFLMCFDTALDWQRNNQRKMEFETNTTTPELRTPLPIERHAAAVYTSSLFKKVQKEIKFSLFYFPVGDTRTVGDTKIYTVSHNNKNFVTVNRYEVSFNVADQSVMCSCLLFPRIGYLCRHVYHVFRFYDINRIPDRYINRRWTHGASEVRGVNTKDGFIGKVKEAVKYMKEGTWLLGGGWNNDLWGGELPSASWIDDVTPNHPLQENWVRNMGNTHHGLGTCLVFICIVFGIVSQKCTGGGNLTTTSCSEEERLALLKFKHSVKDEYGILSSWGVGNDCCSWERVGCDDATGRVVSLHLRRNVPVDDPNNYLSVENVLRFEVNEDYLVGDEVSSCLKELVNLEHLDLSFSGNIPHQIGNLSNLKILDLSSKGARVLMIDDMAWVSGLSKLEHLDLSGMDLNRTQNLDSLLFKMPSLLKLRLSWCGLTLAHLGSHHLNSSRELVGIRHLDLSKNDFKGQLPGLFLNMTSLAFVDLSCQYSSPVSMLWSFKNLQNMIPFVSELHLSGCEIQKVNLSPTNHNFSTHSNIQHLDLSANLIEGQIPFVLTNMSSLLSLDLSMNKLNSPIPFMPNLLKLDISQNKFRHIEDIGIWRQCNLKELIDHNKLNCSVPESFGRFTNLRRLDLSFNELTGQIPEALGKLNSSTTIFLNSNRFTGSIPVSLGRLTSLRVLSVSSNLLNETIPNSIGKLSELILLDVSNNSLQGVISEDHFANLSMLKYLDANSNNKLVFNISQEWIPPFQLKVLRLGSCRVEDEFPEWLRTQRKLEELVLFNTGIYGPLPIWLCLMPIMRVLDLSHNNLTGKIPKCLWNMSLYVMLLGSNRLSGVIPSSVGPMNPSLAFLQLSNNNMNGELPQDVGDFRNLQVLDLGENKISGNIPKWMGENMTGLRALRLHKNNFTGLIPHSLCKSHLLQILDLAYNNLTGSIPSCFGELVAMKSTIMAINYYFQGYWFENMIQVLKGVELEYTRTLKFVTNMDLSSNKLVEDIPETLTTLKLLVGLNLSYNHFTGSIPKNIGNMKSLNSLDLSTNKLTGMIPSSMAALNFLSFLNLSHNNFSGQIPKGNQLQTLTDPSIYAYNTYLCGAPLAKECAPHESPPTTNSKKYENDNDPKNIWFYLDIMSGFATGFWGIILVLLFKKQWRHKFFMFMKKPLTKIYLVVMVGVLKTKRGCIEFK</sequence>
<proteinExistence type="inferred from homology"/>
<evidence type="ECO:0000256" key="9">
    <source>
        <dbReference type="ARBA" id="ARBA00022771"/>
    </source>
</evidence>
<name>A0AAP0GYW9_9ASTR</name>
<evidence type="ECO:0000256" key="1">
    <source>
        <dbReference type="ARBA" id="ARBA00004251"/>
    </source>
</evidence>
<keyword evidence="12 15" id="KW-0472">Membrane</keyword>
<dbReference type="GO" id="GO:0051707">
    <property type="term" value="P:response to other organism"/>
    <property type="evidence" value="ECO:0007669"/>
    <property type="project" value="UniProtKB-ARBA"/>
</dbReference>
<evidence type="ECO:0000256" key="6">
    <source>
        <dbReference type="ARBA" id="ARBA00022723"/>
    </source>
</evidence>
<keyword evidence="8" id="KW-0677">Repeat</keyword>
<dbReference type="Gene3D" id="3.80.10.10">
    <property type="entry name" value="Ribonuclease Inhibitor"/>
    <property type="match status" value="5"/>
</dbReference>
<evidence type="ECO:0000256" key="14">
    <source>
        <dbReference type="PROSITE-ProRule" id="PRU00325"/>
    </source>
</evidence>
<keyword evidence="11 15" id="KW-1133">Transmembrane helix</keyword>
<dbReference type="GO" id="GO:0005886">
    <property type="term" value="C:plasma membrane"/>
    <property type="evidence" value="ECO:0007669"/>
    <property type="project" value="UniProtKB-SubCell"/>
</dbReference>
<gene>
    <name evidence="17" type="ORF">SSX86_017787</name>
</gene>
<evidence type="ECO:0000256" key="11">
    <source>
        <dbReference type="ARBA" id="ARBA00022989"/>
    </source>
</evidence>
<evidence type="ECO:0000256" key="12">
    <source>
        <dbReference type="ARBA" id="ARBA00023136"/>
    </source>
</evidence>
<evidence type="ECO:0000259" key="16">
    <source>
        <dbReference type="PROSITE" id="PS50966"/>
    </source>
</evidence>
<dbReference type="PANTHER" id="PTHR48063">
    <property type="entry name" value="LRR RECEPTOR-LIKE KINASE"/>
    <property type="match status" value="1"/>
</dbReference>
<evidence type="ECO:0000313" key="17">
    <source>
        <dbReference type="EMBL" id="KAK9063915.1"/>
    </source>
</evidence>
<evidence type="ECO:0000256" key="2">
    <source>
        <dbReference type="ARBA" id="ARBA00009592"/>
    </source>
</evidence>
<keyword evidence="9 14" id="KW-0863">Zinc-finger</keyword>
<keyword evidence="7" id="KW-0732">Signal</keyword>
<evidence type="ECO:0000256" key="15">
    <source>
        <dbReference type="SAM" id="Phobius"/>
    </source>
</evidence>
<evidence type="ECO:0000256" key="4">
    <source>
        <dbReference type="ARBA" id="ARBA00022614"/>
    </source>
</evidence>
<dbReference type="InterPro" id="IPR006564">
    <property type="entry name" value="Znf_PMZ"/>
</dbReference>
<evidence type="ECO:0000256" key="10">
    <source>
        <dbReference type="ARBA" id="ARBA00022833"/>
    </source>
</evidence>
<dbReference type="Pfam" id="PF13855">
    <property type="entry name" value="LRR_8"/>
    <property type="match status" value="2"/>
</dbReference>
<dbReference type="Pfam" id="PF08263">
    <property type="entry name" value="LRRNT_2"/>
    <property type="match status" value="1"/>
</dbReference>
<comment type="subcellular location">
    <subcellularLocation>
        <location evidence="1">Cell membrane</location>
        <topology evidence="1">Single-pass type I membrane protein</topology>
    </subcellularLocation>
</comment>
<dbReference type="InterPro" id="IPR001611">
    <property type="entry name" value="Leu-rich_rpt"/>
</dbReference>
<comment type="similarity">
    <text evidence="2">Belongs to the RLP family.</text>
</comment>
<dbReference type="FunFam" id="3.80.10.10:FF:000383">
    <property type="entry name" value="Leucine-rich repeat receptor protein kinase EMS1"/>
    <property type="match status" value="1"/>
</dbReference>
<keyword evidence="10" id="KW-0862">Zinc</keyword>
<protein>
    <recommendedName>
        <fullName evidence="16">SWIM-type domain-containing protein</fullName>
    </recommendedName>
</protein>
<dbReference type="SUPFAM" id="SSF52058">
    <property type="entry name" value="L domain-like"/>
    <property type="match status" value="3"/>
</dbReference>
<feature type="transmembrane region" description="Helical" evidence="15">
    <location>
        <begin position="1354"/>
        <end position="1377"/>
    </location>
</feature>
<dbReference type="InterPro" id="IPR013210">
    <property type="entry name" value="LRR_N_plant-typ"/>
</dbReference>
<dbReference type="Proteomes" id="UP001408789">
    <property type="component" value="Unassembled WGS sequence"/>
</dbReference>
<evidence type="ECO:0000256" key="13">
    <source>
        <dbReference type="ARBA" id="ARBA00023180"/>
    </source>
</evidence>
<dbReference type="Pfam" id="PF00560">
    <property type="entry name" value="LRR_1"/>
    <property type="match status" value="5"/>
</dbReference>
<evidence type="ECO:0000313" key="18">
    <source>
        <dbReference type="Proteomes" id="UP001408789"/>
    </source>
</evidence>
<feature type="domain" description="SWIM-type" evidence="16">
    <location>
        <begin position="339"/>
        <end position="375"/>
    </location>
</feature>
<keyword evidence="5 15" id="KW-0812">Transmembrane</keyword>
<dbReference type="InterPro" id="IPR032675">
    <property type="entry name" value="LRR_dom_sf"/>
</dbReference>
<dbReference type="GO" id="GO:0006952">
    <property type="term" value="P:defense response"/>
    <property type="evidence" value="ECO:0007669"/>
    <property type="project" value="UniProtKB-ARBA"/>
</dbReference>
<dbReference type="SMART" id="SM00369">
    <property type="entry name" value="LRR_TYP"/>
    <property type="match status" value="8"/>
</dbReference>
<dbReference type="InterPro" id="IPR046956">
    <property type="entry name" value="RLP23-like"/>
</dbReference>
<dbReference type="PROSITE" id="PS50966">
    <property type="entry name" value="ZF_SWIM"/>
    <property type="match status" value="1"/>
</dbReference>
<dbReference type="GO" id="GO:0008270">
    <property type="term" value="F:zinc ion binding"/>
    <property type="evidence" value="ECO:0007669"/>
    <property type="project" value="UniProtKB-KW"/>
</dbReference>
<dbReference type="FunFam" id="3.80.10.10:FF:000095">
    <property type="entry name" value="LRR receptor-like serine/threonine-protein kinase GSO1"/>
    <property type="match status" value="1"/>
</dbReference>
<organism evidence="17 18">
    <name type="scientific">Deinandra increscens subsp. villosa</name>
    <dbReference type="NCBI Taxonomy" id="3103831"/>
    <lineage>
        <taxon>Eukaryota</taxon>
        <taxon>Viridiplantae</taxon>
        <taxon>Streptophyta</taxon>
        <taxon>Embryophyta</taxon>
        <taxon>Tracheophyta</taxon>
        <taxon>Spermatophyta</taxon>
        <taxon>Magnoliopsida</taxon>
        <taxon>eudicotyledons</taxon>
        <taxon>Gunneridae</taxon>
        <taxon>Pentapetalae</taxon>
        <taxon>asterids</taxon>
        <taxon>campanulids</taxon>
        <taxon>Asterales</taxon>
        <taxon>Asteraceae</taxon>
        <taxon>Asteroideae</taxon>
        <taxon>Heliantheae alliance</taxon>
        <taxon>Madieae</taxon>
        <taxon>Madiinae</taxon>
        <taxon>Deinandra</taxon>
    </lineage>
</organism>
<dbReference type="Gene3D" id="3.10.310.70">
    <property type="match status" value="1"/>
</dbReference>
<dbReference type="InterPro" id="IPR003591">
    <property type="entry name" value="Leu-rich_rpt_typical-subtyp"/>
</dbReference>